<evidence type="ECO:0000256" key="4">
    <source>
        <dbReference type="ARBA" id="ARBA00008714"/>
    </source>
</evidence>
<evidence type="ECO:0000256" key="8">
    <source>
        <dbReference type="ARBA" id="ARBA00023002"/>
    </source>
</evidence>
<dbReference type="InterPro" id="IPR036324">
    <property type="entry name" value="Mn/Fe_SOD_N_sf"/>
</dbReference>
<feature type="coiled-coil region" evidence="12">
    <location>
        <begin position="115"/>
        <end position="142"/>
    </location>
</feature>
<dbReference type="GO" id="GO:0004784">
    <property type="term" value="F:superoxide dismutase activity"/>
    <property type="evidence" value="ECO:0007669"/>
    <property type="project" value="UniProtKB-EC"/>
</dbReference>
<feature type="domain" description="Manganese/iron superoxide dismutase C-terminal" evidence="14">
    <location>
        <begin position="173"/>
        <end position="276"/>
    </location>
</feature>
<comment type="subcellular location">
    <subcellularLocation>
        <location evidence="3">Mitochondrion</location>
    </subcellularLocation>
</comment>
<dbReference type="Pfam" id="PF00081">
    <property type="entry name" value="Sod_Fe_N"/>
    <property type="match status" value="1"/>
</dbReference>
<dbReference type="PRINTS" id="PR01703">
    <property type="entry name" value="MNSODISMTASE"/>
</dbReference>
<dbReference type="InterPro" id="IPR019833">
    <property type="entry name" value="Mn/Fe_SOD_BS"/>
</dbReference>
<dbReference type="AlphaFoldDB" id="A0A0P4WT23"/>
<dbReference type="InterPro" id="IPR036314">
    <property type="entry name" value="SOD_C_sf"/>
</dbReference>
<keyword evidence="12" id="KW-0175">Coiled coil</keyword>
<feature type="domain" description="Manganese/iron superoxide dismutase N-terminal" evidence="13">
    <location>
        <begin position="86"/>
        <end position="166"/>
    </location>
</feature>
<dbReference type="PANTHER" id="PTHR11404:SF6">
    <property type="entry name" value="SUPEROXIDE DISMUTASE [MN], MITOCHONDRIAL"/>
    <property type="match status" value="1"/>
</dbReference>
<accession>A0A0P4WT23</accession>
<comment type="catalytic activity">
    <reaction evidence="11">
        <text>2 superoxide + 2 H(+) = H2O2 + O2</text>
        <dbReference type="Rhea" id="RHEA:20696"/>
        <dbReference type="ChEBI" id="CHEBI:15378"/>
        <dbReference type="ChEBI" id="CHEBI:15379"/>
        <dbReference type="ChEBI" id="CHEBI:16240"/>
        <dbReference type="ChEBI" id="CHEBI:18421"/>
        <dbReference type="EC" id="1.15.1.1"/>
    </reaction>
</comment>
<comment type="subunit">
    <text evidence="5">Homotetramer.</text>
</comment>
<protein>
    <recommendedName>
        <fullName evidence="6">superoxide dismutase</fullName>
        <ecNumber evidence="6">1.15.1.1</ecNumber>
    </recommendedName>
</protein>
<dbReference type="PANTHER" id="PTHR11404">
    <property type="entry name" value="SUPEROXIDE DISMUTASE 2"/>
    <property type="match status" value="1"/>
</dbReference>
<dbReference type="Gene3D" id="3.55.40.20">
    <property type="entry name" value="Iron/manganese superoxide dismutase, C-terminal domain"/>
    <property type="match status" value="1"/>
</dbReference>
<dbReference type="GO" id="GO:0098803">
    <property type="term" value="C:respiratory chain complex"/>
    <property type="evidence" value="ECO:0007669"/>
    <property type="project" value="UniProtKB-ARBA"/>
</dbReference>
<proteinExistence type="inferred from homology"/>
<comment type="cofactor">
    <cofactor evidence="1">
        <name>Mn(2+)</name>
        <dbReference type="ChEBI" id="CHEBI:29035"/>
    </cofactor>
</comment>
<evidence type="ECO:0000256" key="10">
    <source>
        <dbReference type="ARBA" id="ARBA00023211"/>
    </source>
</evidence>
<dbReference type="FunFam" id="3.55.40.20:FF:000003">
    <property type="entry name" value="Superoxide dismutase [Mn], mitochondrial"/>
    <property type="match status" value="1"/>
</dbReference>
<dbReference type="FunFam" id="1.10.287.990:FF:000001">
    <property type="entry name" value="Superoxide dismutase"/>
    <property type="match status" value="1"/>
</dbReference>
<dbReference type="GO" id="GO:0005739">
    <property type="term" value="C:mitochondrion"/>
    <property type="evidence" value="ECO:0007669"/>
    <property type="project" value="UniProtKB-SubCell"/>
</dbReference>
<dbReference type="SUPFAM" id="SSF54719">
    <property type="entry name" value="Fe,Mn superoxide dismutase (SOD), C-terminal domain"/>
    <property type="match status" value="1"/>
</dbReference>
<evidence type="ECO:0000256" key="5">
    <source>
        <dbReference type="ARBA" id="ARBA00011881"/>
    </source>
</evidence>
<dbReference type="EC" id="1.15.1.1" evidence="6"/>
<keyword evidence="7" id="KW-0479">Metal-binding</keyword>
<dbReference type="InterPro" id="IPR001189">
    <property type="entry name" value="Mn/Fe_SOD"/>
</dbReference>
<evidence type="ECO:0000256" key="3">
    <source>
        <dbReference type="ARBA" id="ARBA00004173"/>
    </source>
</evidence>
<dbReference type="EMBL" id="GDRN01025345">
    <property type="protein sequence ID" value="JAI67726.1"/>
    <property type="molecule type" value="Transcribed_RNA"/>
</dbReference>
<evidence type="ECO:0000256" key="12">
    <source>
        <dbReference type="SAM" id="Coils"/>
    </source>
</evidence>
<keyword evidence="10" id="KW-0464">Manganese</keyword>
<dbReference type="InterPro" id="IPR019832">
    <property type="entry name" value="Mn/Fe_SOD_C"/>
</dbReference>
<dbReference type="GO" id="GO:0030145">
    <property type="term" value="F:manganese ion binding"/>
    <property type="evidence" value="ECO:0007669"/>
    <property type="project" value="TreeGrafter"/>
</dbReference>
<sequence>MAEKDLYIAALEKKLAELSGIEVDQIKKNQLANASSEARSIREMAEYVEGIQVKQAGLVITGQVNPQVAAMFAHIKAELGEERGAHTLPPLKYDYGALEPHICATIMQIHHTKHHQGYINNLKAAVEKLAEAEKANDIAAMNALLPAIKFNGGGHLNHTIFWTNMAPGAGGEPTGAIAEAINKDFGSFQSFKEKFSGASVAVKGSGWGWLGYCPKDDKVAVATCQNQDPLQITHGLVPLLGLDVWEHAYYLQYKNLRADYVKAFFNVINWANVNERYEAARKAAGH</sequence>
<evidence type="ECO:0000256" key="11">
    <source>
        <dbReference type="ARBA" id="ARBA00049204"/>
    </source>
</evidence>
<dbReference type="SUPFAM" id="SSF46609">
    <property type="entry name" value="Fe,Mn superoxide dismutase (SOD), N-terminal domain"/>
    <property type="match status" value="1"/>
</dbReference>
<name>A0A0P4WT23_SCYOL</name>
<evidence type="ECO:0000256" key="2">
    <source>
        <dbReference type="ARBA" id="ARBA00002170"/>
    </source>
</evidence>
<keyword evidence="9" id="KW-0496">Mitochondrion</keyword>
<evidence type="ECO:0000259" key="14">
    <source>
        <dbReference type="Pfam" id="PF02777"/>
    </source>
</evidence>
<comment type="function">
    <text evidence="2">Destroys superoxide anion radicals which are normally produced within the cells and which are toxic to biological systems.</text>
</comment>
<dbReference type="Gene3D" id="1.10.287.990">
    <property type="entry name" value="Fe,Mn superoxide dismutase (SOD) domain"/>
    <property type="match status" value="1"/>
</dbReference>
<evidence type="ECO:0000256" key="9">
    <source>
        <dbReference type="ARBA" id="ARBA00023128"/>
    </source>
</evidence>
<evidence type="ECO:0000259" key="13">
    <source>
        <dbReference type="Pfam" id="PF00081"/>
    </source>
</evidence>
<organism evidence="15">
    <name type="scientific">Scylla olivacea</name>
    <name type="common">Orange mud crab</name>
    <name type="synonym">Cancer olivacea</name>
    <dbReference type="NCBI Taxonomy" id="85551"/>
    <lineage>
        <taxon>Eukaryota</taxon>
        <taxon>Metazoa</taxon>
        <taxon>Ecdysozoa</taxon>
        <taxon>Arthropoda</taxon>
        <taxon>Crustacea</taxon>
        <taxon>Multicrustacea</taxon>
        <taxon>Malacostraca</taxon>
        <taxon>Eumalacostraca</taxon>
        <taxon>Eucarida</taxon>
        <taxon>Decapoda</taxon>
        <taxon>Pleocyemata</taxon>
        <taxon>Brachyura</taxon>
        <taxon>Eubrachyura</taxon>
        <taxon>Portunoidea</taxon>
        <taxon>Portunidae</taxon>
        <taxon>Portuninae</taxon>
        <taxon>Scylla</taxon>
    </lineage>
</organism>
<dbReference type="GO" id="GO:0042803">
    <property type="term" value="F:protein homodimerization activity"/>
    <property type="evidence" value="ECO:0007669"/>
    <property type="project" value="UniProtKB-ARBA"/>
</dbReference>
<dbReference type="PROSITE" id="PS00088">
    <property type="entry name" value="SOD_MN"/>
    <property type="match status" value="1"/>
</dbReference>
<evidence type="ECO:0000256" key="1">
    <source>
        <dbReference type="ARBA" id="ARBA00001936"/>
    </source>
</evidence>
<evidence type="ECO:0000256" key="7">
    <source>
        <dbReference type="ARBA" id="ARBA00022723"/>
    </source>
</evidence>
<dbReference type="Pfam" id="PF02777">
    <property type="entry name" value="Sod_Fe_C"/>
    <property type="match status" value="1"/>
</dbReference>
<keyword evidence="8" id="KW-0560">Oxidoreductase</keyword>
<evidence type="ECO:0000256" key="6">
    <source>
        <dbReference type="ARBA" id="ARBA00012682"/>
    </source>
</evidence>
<dbReference type="InterPro" id="IPR050265">
    <property type="entry name" value="Fe/Mn_Superoxide_Dismutase"/>
</dbReference>
<evidence type="ECO:0000313" key="15">
    <source>
        <dbReference type="EMBL" id="JAI67726.1"/>
    </source>
</evidence>
<reference evidence="15" key="1">
    <citation type="submission" date="2015-09" db="EMBL/GenBank/DDBJ databases">
        <title>Scylla olivacea transcriptome.</title>
        <authorList>
            <person name="Ikhwanuddin M."/>
        </authorList>
    </citation>
    <scope>NUCLEOTIDE SEQUENCE</scope>
</reference>
<dbReference type="InterPro" id="IPR019831">
    <property type="entry name" value="Mn/Fe_SOD_N"/>
</dbReference>
<comment type="similarity">
    <text evidence="4">Belongs to the iron/manganese superoxide dismutase family.</text>
</comment>